<dbReference type="KEGG" id="aef:GEV26_13875"/>
<dbReference type="InterPro" id="IPR006311">
    <property type="entry name" value="TAT_signal"/>
</dbReference>
<reference evidence="3 4" key="1">
    <citation type="submission" date="2019-11" db="EMBL/GenBank/DDBJ databases">
        <authorList>
            <person name="Li J."/>
        </authorList>
    </citation>
    <scope>NUCLEOTIDE SEQUENCE [LARGE SCALE GENOMIC DNA]</scope>
    <source>
        <strain evidence="3 4">MF47</strain>
    </source>
</reference>
<organism evidence="3 4">
    <name type="scientific">Aeromicrobium yanjiei</name>
    <dbReference type="NCBI Taxonomy" id="2662028"/>
    <lineage>
        <taxon>Bacteria</taxon>
        <taxon>Bacillati</taxon>
        <taxon>Actinomycetota</taxon>
        <taxon>Actinomycetes</taxon>
        <taxon>Propionibacteriales</taxon>
        <taxon>Nocardioidaceae</taxon>
        <taxon>Aeromicrobium</taxon>
    </lineage>
</organism>
<keyword evidence="2" id="KW-0732">Signal</keyword>
<feature type="region of interest" description="Disordered" evidence="1">
    <location>
        <begin position="415"/>
        <end position="453"/>
    </location>
</feature>
<keyword evidence="4" id="KW-1185">Reference proteome</keyword>
<protein>
    <recommendedName>
        <fullName evidence="5">Alpha-amylase</fullName>
    </recommendedName>
</protein>
<evidence type="ECO:0000256" key="2">
    <source>
        <dbReference type="SAM" id="SignalP"/>
    </source>
</evidence>
<feature type="chain" id="PRO_5024383402" description="Alpha-amylase" evidence="2">
    <location>
        <begin position="31"/>
        <end position="453"/>
    </location>
</feature>
<evidence type="ECO:0008006" key="5">
    <source>
        <dbReference type="Google" id="ProtNLM"/>
    </source>
</evidence>
<evidence type="ECO:0000256" key="1">
    <source>
        <dbReference type="SAM" id="MobiDB-lite"/>
    </source>
</evidence>
<dbReference type="Proteomes" id="UP000392064">
    <property type="component" value="Chromosome"/>
</dbReference>
<dbReference type="RefSeq" id="WP_153653976.1">
    <property type="nucleotide sequence ID" value="NZ_CP045737.1"/>
</dbReference>
<dbReference type="EMBL" id="CP045737">
    <property type="protein sequence ID" value="QGG42376.1"/>
    <property type="molecule type" value="Genomic_DNA"/>
</dbReference>
<name>A0A5Q2MMG5_9ACTN</name>
<feature type="compositionally biased region" description="Pro residues" evidence="1">
    <location>
        <begin position="421"/>
        <end position="453"/>
    </location>
</feature>
<gene>
    <name evidence="3" type="ORF">GEV26_13875</name>
</gene>
<dbReference type="PROSITE" id="PS51318">
    <property type="entry name" value="TAT"/>
    <property type="match status" value="1"/>
</dbReference>
<dbReference type="AlphaFoldDB" id="A0A5Q2MMG5"/>
<feature type="signal peptide" evidence="2">
    <location>
        <begin position="1"/>
        <end position="30"/>
    </location>
</feature>
<sequence>MSSRRRALAAASSMLLLLAGLVAVSGPSQAAAPHARIYGYVTDASGKAARTMTVRLFRSGADDKSWTYLRKDDVSSSGIYELPTDGPGRYHLQVVERRPAYDTRSNARVPDVPVNVGTTAVVKNISVRRGGAIGGTVKVRVKSRGKYRSKAAASASIRAVSDDRQIYEVAANRSGQYAMGGLPRNNYRVFAYDKQGRRVGTGKLVRGVKLGKYRQVSFVLRTRPAAYKGFLTTGGTLAKGSVTVTAVNRRTGEYWVRKISRGALSLTGLTPGSYVLTVPDTAGYFGRTLTLPSLRAGQTRRPNVNLPTTAGTFTGQIVDATSGNPIPNISVRLTDSSGKVQQELPASSTGTFSIGGTLRAQSGVTVTIFAYDKIGEHYYLPRSFSGLQIADNQTLDLNTISGDTLPNGTKVIRLQRKPIETPTPAPTTPTPTTPAPTPTTPVPTTPVPPTPEA</sequence>
<proteinExistence type="predicted"/>
<evidence type="ECO:0000313" key="3">
    <source>
        <dbReference type="EMBL" id="QGG42376.1"/>
    </source>
</evidence>
<accession>A0A5Q2MMG5</accession>
<evidence type="ECO:0000313" key="4">
    <source>
        <dbReference type="Proteomes" id="UP000392064"/>
    </source>
</evidence>